<evidence type="ECO:0000313" key="2">
    <source>
        <dbReference type="Proteomes" id="UP000325508"/>
    </source>
</evidence>
<gene>
    <name evidence="1" type="primary">80</name>
    <name evidence="1" type="ORF">019DV002_80</name>
</gene>
<reference evidence="1 2" key="1">
    <citation type="submission" date="2019-07" db="EMBL/GenBank/DDBJ databases">
        <authorList>
            <person name="Loney R.E."/>
            <person name="Krukonis G.P."/>
            <person name="Delesalle V.A."/>
        </authorList>
    </citation>
    <scope>NUCLEOTIDE SEQUENCE [LARGE SCALE GENOMIC DNA]</scope>
</reference>
<sequence length="121" mass="13765">MMFKIICMSCLSENVEVCSDRLVCENCGADSLDSPPKINRGVTISAALSDPHPNGAQDCYLRGIYSRGLFDDTEEKEAGKEVYIGAYNPDKWDTLEEFIDWIVRHWGFESAYDLWKSEQDN</sequence>
<organism evidence="1 2">
    <name type="scientific">Bacillus phage 019DV002</name>
    <dbReference type="NCBI Taxonomy" id="2601653"/>
    <lineage>
        <taxon>Viruses</taxon>
        <taxon>Duplodnaviria</taxon>
        <taxon>Heunggongvirae</taxon>
        <taxon>Uroviricota</taxon>
        <taxon>Caudoviricetes</taxon>
        <taxon>Ehrlichviridae</taxon>
        <taxon>Gettysburgvirus</taxon>
        <taxon>Gettysburgvirus gv019DV002</taxon>
    </lineage>
</organism>
<proteinExistence type="predicted"/>
<dbReference type="Proteomes" id="UP000325508">
    <property type="component" value="Segment"/>
</dbReference>
<protein>
    <submittedName>
        <fullName evidence="1">Uncharacterized protein</fullName>
    </submittedName>
</protein>
<keyword evidence="2" id="KW-1185">Reference proteome</keyword>
<dbReference type="EMBL" id="MN176220">
    <property type="protein sequence ID" value="QFG05222.1"/>
    <property type="molecule type" value="Genomic_DNA"/>
</dbReference>
<name>A0A5J6T7R3_9CAUD</name>
<accession>A0A5J6T7R3</accession>
<evidence type="ECO:0000313" key="1">
    <source>
        <dbReference type="EMBL" id="QFG05222.1"/>
    </source>
</evidence>